<keyword evidence="1" id="KW-0812">Transmembrane</keyword>
<reference evidence="3" key="1">
    <citation type="submission" date="2014-03" db="EMBL/GenBank/DDBJ databases">
        <title>The sialotranscriptome of Amblyomma triste, Amblyomma parvum and Amblyomma cajennense ticks, uncovered by 454-based RNA-seq.</title>
        <authorList>
            <person name="Garcia G.R."/>
            <person name="Gardinassi L.G."/>
            <person name="Ribeiro J.M."/>
            <person name="Anatriello E."/>
            <person name="Ferreira B.R."/>
            <person name="Moreira H.N."/>
            <person name="Mafra C."/>
            <person name="Olegario M.M."/>
            <person name="Szabo P.J."/>
            <person name="Miranda-Santos I.K."/>
            <person name="Maruyama S.R."/>
        </authorList>
    </citation>
    <scope>NUCLEOTIDE SEQUENCE</scope>
    <source>
        <strain evidence="3">Uberlandia</strain>
        <tissue evidence="3">Salivary glands</tissue>
    </source>
</reference>
<keyword evidence="2" id="KW-0732">Signal</keyword>
<feature type="transmembrane region" description="Helical" evidence="1">
    <location>
        <begin position="34"/>
        <end position="50"/>
    </location>
</feature>
<keyword evidence="1" id="KW-1133">Transmembrane helix</keyword>
<evidence type="ECO:0008006" key="4">
    <source>
        <dbReference type="Google" id="ProtNLM"/>
    </source>
</evidence>
<protein>
    <recommendedName>
        <fullName evidence="4">Secreted protein</fullName>
    </recommendedName>
</protein>
<feature type="chain" id="PRO_5001514807" description="Secreted protein" evidence="2">
    <location>
        <begin position="25"/>
        <end position="106"/>
    </location>
</feature>
<dbReference type="AlphaFoldDB" id="A0A023FBZ4"/>
<dbReference type="EMBL" id="GBBK01005557">
    <property type="protein sequence ID" value="JAC18925.1"/>
    <property type="molecule type" value="mRNA"/>
</dbReference>
<evidence type="ECO:0000256" key="2">
    <source>
        <dbReference type="SAM" id="SignalP"/>
    </source>
</evidence>
<sequence length="106" mass="11709">MCLDVPFVSCSALLSCLAAWPLLADQCGVVFQGIKFFSLAARISFTACLFQRTLLRKERTIDLPGKGAVCSLAVTFVKGADQVLDNAVPRLLGTIYSLWKRRWKVL</sequence>
<accession>A0A023FBZ4</accession>
<organism evidence="3">
    <name type="scientific">Amblyomma cajennense</name>
    <name type="common">Cayenne tick</name>
    <name type="synonym">Acarus cajennensis</name>
    <dbReference type="NCBI Taxonomy" id="34607"/>
    <lineage>
        <taxon>Eukaryota</taxon>
        <taxon>Metazoa</taxon>
        <taxon>Ecdysozoa</taxon>
        <taxon>Arthropoda</taxon>
        <taxon>Chelicerata</taxon>
        <taxon>Arachnida</taxon>
        <taxon>Acari</taxon>
        <taxon>Parasitiformes</taxon>
        <taxon>Ixodida</taxon>
        <taxon>Ixodoidea</taxon>
        <taxon>Ixodidae</taxon>
        <taxon>Amblyomminae</taxon>
        <taxon>Amblyomma</taxon>
    </lineage>
</organism>
<evidence type="ECO:0000313" key="3">
    <source>
        <dbReference type="EMBL" id="JAC18925.1"/>
    </source>
</evidence>
<keyword evidence="1" id="KW-0472">Membrane</keyword>
<name>A0A023FBZ4_AMBCJ</name>
<evidence type="ECO:0000256" key="1">
    <source>
        <dbReference type="SAM" id="Phobius"/>
    </source>
</evidence>
<feature type="signal peptide" evidence="2">
    <location>
        <begin position="1"/>
        <end position="24"/>
    </location>
</feature>
<proteinExistence type="evidence at transcript level"/>